<keyword evidence="5" id="KW-0804">Transcription</keyword>
<evidence type="ECO:0000259" key="7">
    <source>
        <dbReference type="PROSITE" id="PS50043"/>
    </source>
</evidence>
<dbReference type="FunFam" id="3.40.50.2300:FF:000018">
    <property type="entry name" value="DNA-binding transcriptional regulator NtrC"/>
    <property type="match status" value="1"/>
</dbReference>
<keyword evidence="1 6" id="KW-0597">Phosphoprotein</keyword>
<keyword evidence="4" id="KW-0238">DNA-binding</keyword>
<dbReference type="PANTHER" id="PTHR44688">
    <property type="entry name" value="DNA-BINDING TRANSCRIPTIONAL ACTIVATOR DEVR_DOSR"/>
    <property type="match status" value="1"/>
</dbReference>
<evidence type="ECO:0000313" key="9">
    <source>
        <dbReference type="EMBL" id="MBB6522632.1"/>
    </source>
</evidence>
<dbReference type="CDD" id="cd06170">
    <property type="entry name" value="LuxR_C_like"/>
    <property type="match status" value="1"/>
</dbReference>
<dbReference type="Pfam" id="PF00196">
    <property type="entry name" value="GerE"/>
    <property type="match status" value="1"/>
</dbReference>
<dbReference type="GO" id="GO:0003677">
    <property type="term" value="F:DNA binding"/>
    <property type="evidence" value="ECO:0007669"/>
    <property type="project" value="UniProtKB-KW"/>
</dbReference>
<dbReference type="InterPro" id="IPR016032">
    <property type="entry name" value="Sig_transdc_resp-reg_C-effctor"/>
</dbReference>
<protein>
    <submittedName>
        <fullName evidence="9">FixJ family two-component response regulator</fullName>
    </submittedName>
</protein>
<evidence type="ECO:0000256" key="4">
    <source>
        <dbReference type="ARBA" id="ARBA00023125"/>
    </source>
</evidence>
<dbReference type="GO" id="GO:0000160">
    <property type="term" value="P:phosphorelay signal transduction system"/>
    <property type="evidence" value="ECO:0007669"/>
    <property type="project" value="UniProtKB-KW"/>
</dbReference>
<dbReference type="SUPFAM" id="SSF46894">
    <property type="entry name" value="C-terminal effector domain of the bipartite response regulators"/>
    <property type="match status" value="1"/>
</dbReference>
<keyword evidence="2" id="KW-0902">Two-component regulatory system</keyword>
<evidence type="ECO:0000256" key="3">
    <source>
        <dbReference type="ARBA" id="ARBA00023015"/>
    </source>
</evidence>
<dbReference type="SMART" id="SM00448">
    <property type="entry name" value="REC"/>
    <property type="match status" value="1"/>
</dbReference>
<dbReference type="RefSeq" id="WP_166845512.1">
    <property type="nucleotide sequence ID" value="NZ_JAAONY010000002.1"/>
</dbReference>
<dbReference type="PROSITE" id="PS50110">
    <property type="entry name" value="RESPONSE_REGULATORY"/>
    <property type="match status" value="1"/>
</dbReference>
<name>A0A7X0MZ05_9GAMM</name>
<dbReference type="InterPro" id="IPR011006">
    <property type="entry name" value="CheY-like_superfamily"/>
</dbReference>
<dbReference type="AlphaFoldDB" id="A0A7X0MZ05"/>
<sequence>MNPILIVDDDADFRESLSWLLESAGYDSRGFDSAEAFLREYQGEPACLLLDVRMTGMSGLELQRQLLDKAYQIPVILITGHGDVPMAVAAMKNQAFDFISKPFDDESLLTIIAKAVADIPRRFELQEQLSEARSYWQELSRREQEVAHLVAGGASNKGLAETLGISVKTVEIHRSRVMKKMQADNLAALIQKINLLG</sequence>
<dbReference type="InterPro" id="IPR001789">
    <property type="entry name" value="Sig_transdc_resp-reg_receiver"/>
</dbReference>
<dbReference type="PRINTS" id="PR00038">
    <property type="entry name" value="HTHLUXR"/>
</dbReference>
<dbReference type="SMART" id="SM00421">
    <property type="entry name" value="HTH_LUXR"/>
    <property type="match status" value="1"/>
</dbReference>
<dbReference type="Gene3D" id="1.10.10.10">
    <property type="entry name" value="Winged helix-like DNA-binding domain superfamily/Winged helix DNA-binding domain"/>
    <property type="match status" value="1"/>
</dbReference>
<organism evidence="9 10">
    <name type="scientific">Pseudoteredinibacter isoporae</name>
    <dbReference type="NCBI Taxonomy" id="570281"/>
    <lineage>
        <taxon>Bacteria</taxon>
        <taxon>Pseudomonadati</taxon>
        <taxon>Pseudomonadota</taxon>
        <taxon>Gammaproteobacteria</taxon>
        <taxon>Cellvibrionales</taxon>
        <taxon>Cellvibrionaceae</taxon>
        <taxon>Pseudoteredinibacter</taxon>
    </lineage>
</organism>
<dbReference type="PROSITE" id="PS50043">
    <property type="entry name" value="HTH_LUXR_2"/>
    <property type="match status" value="1"/>
</dbReference>
<dbReference type="EMBL" id="JACHHT010000002">
    <property type="protein sequence ID" value="MBB6522632.1"/>
    <property type="molecule type" value="Genomic_DNA"/>
</dbReference>
<evidence type="ECO:0000256" key="5">
    <source>
        <dbReference type="ARBA" id="ARBA00023163"/>
    </source>
</evidence>
<keyword evidence="3" id="KW-0805">Transcription regulation</keyword>
<proteinExistence type="predicted"/>
<dbReference type="Gene3D" id="3.40.50.2300">
    <property type="match status" value="1"/>
</dbReference>
<dbReference type="InterPro" id="IPR000792">
    <property type="entry name" value="Tscrpt_reg_LuxR_C"/>
</dbReference>
<feature type="domain" description="Response regulatory" evidence="8">
    <location>
        <begin position="3"/>
        <end position="116"/>
    </location>
</feature>
<dbReference type="InterPro" id="IPR036388">
    <property type="entry name" value="WH-like_DNA-bd_sf"/>
</dbReference>
<dbReference type="PANTHER" id="PTHR44688:SF16">
    <property type="entry name" value="DNA-BINDING TRANSCRIPTIONAL ACTIVATOR DEVR_DOSR"/>
    <property type="match status" value="1"/>
</dbReference>
<dbReference type="Pfam" id="PF00072">
    <property type="entry name" value="Response_reg"/>
    <property type="match status" value="1"/>
</dbReference>
<feature type="domain" description="HTH luxR-type" evidence="7">
    <location>
        <begin position="132"/>
        <end position="197"/>
    </location>
</feature>
<evidence type="ECO:0000256" key="1">
    <source>
        <dbReference type="ARBA" id="ARBA00022553"/>
    </source>
</evidence>
<accession>A0A7X0MZ05</accession>
<dbReference type="CDD" id="cd17537">
    <property type="entry name" value="REC_FixJ"/>
    <property type="match status" value="1"/>
</dbReference>
<comment type="caution">
    <text evidence="9">The sequence shown here is derived from an EMBL/GenBank/DDBJ whole genome shotgun (WGS) entry which is preliminary data.</text>
</comment>
<dbReference type="SUPFAM" id="SSF52172">
    <property type="entry name" value="CheY-like"/>
    <property type="match status" value="1"/>
</dbReference>
<dbReference type="GO" id="GO:0006355">
    <property type="term" value="P:regulation of DNA-templated transcription"/>
    <property type="evidence" value="ECO:0007669"/>
    <property type="project" value="InterPro"/>
</dbReference>
<keyword evidence="10" id="KW-1185">Reference proteome</keyword>
<evidence type="ECO:0000256" key="2">
    <source>
        <dbReference type="ARBA" id="ARBA00023012"/>
    </source>
</evidence>
<gene>
    <name evidence="9" type="ORF">HNR48_002917</name>
</gene>
<evidence type="ECO:0000256" key="6">
    <source>
        <dbReference type="PROSITE-ProRule" id="PRU00169"/>
    </source>
</evidence>
<evidence type="ECO:0000259" key="8">
    <source>
        <dbReference type="PROSITE" id="PS50110"/>
    </source>
</evidence>
<reference evidence="9 10" key="1">
    <citation type="submission" date="2020-08" db="EMBL/GenBank/DDBJ databases">
        <title>Genomic Encyclopedia of Type Strains, Phase IV (KMG-IV): sequencing the most valuable type-strain genomes for metagenomic binning, comparative biology and taxonomic classification.</title>
        <authorList>
            <person name="Goeker M."/>
        </authorList>
    </citation>
    <scope>NUCLEOTIDE SEQUENCE [LARGE SCALE GENOMIC DNA]</scope>
    <source>
        <strain evidence="9 10">DSM 22368</strain>
    </source>
</reference>
<dbReference type="InParanoid" id="A0A7X0MZ05"/>
<dbReference type="Proteomes" id="UP000528457">
    <property type="component" value="Unassembled WGS sequence"/>
</dbReference>
<evidence type="ECO:0000313" key="10">
    <source>
        <dbReference type="Proteomes" id="UP000528457"/>
    </source>
</evidence>
<feature type="modified residue" description="4-aspartylphosphate" evidence="6">
    <location>
        <position position="51"/>
    </location>
</feature>